<accession>A0AAW0CA69</accession>
<comment type="caution">
    <text evidence="1">The sequence shown here is derived from an EMBL/GenBank/DDBJ whole genome shotgun (WGS) entry which is preliminary data.</text>
</comment>
<evidence type="ECO:0000313" key="1">
    <source>
        <dbReference type="EMBL" id="KAK7035117.1"/>
    </source>
</evidence>
<keyword evidence="2" id="KW-1185">Reference proteome</keyword>
<protein>
    <submittedName>
        <fullName evidence="1">Uncharacterized protein</fullName>
    </submittedName>
</protein>
<gene>
    <name evidence="1" type="ORF">R3P38DRAFT_2518592</name>
</gene>
<evidence type="ECO:0000313" key="2">
    <source>
        <dbReference type="Proteomes" id="UP001362999"/>
    </source>
</evidence>
<sequence>MALLAVLQLLDQHPTLRHIKTAKLLDFLRFSALLKRDIDLTQPARQNPQIAPDFLPESVSLFLSSALDMLLDDISALWAAFKDEVWEMDSPEDRALLEETTFKTHGWHLGISTFH</sequence>
<dbReference type="Proteomes" id="UP001362999">
    <property type="component" value="Unassembled WGS sequence"/>
</dbReference>
<proteinExistence type="predicted"/>
<organism evidence="1 2">
    <name type="scientific">Favolaschia claudopus</name>
    <dbReference type="NCBI Taxonomy" id="2862362"/>
    <lineage>
        <taxon>Eukaryota</taxon>
        <taxon>Fungi</taxon>
        <taxon>Dikarya</taxon>
        <taxon>Basidiomycota</taxon>
        <taxon>Agaricomycotina</taxon>
        <taxon>Agaricomycetes</taxon>
        <taxon>Agaricomycetidae</taxon>
        <taxon>Agaricales</taxon>
        <taxon>Marasmiineae</taxon>
        <taxon>Mycenaceae</taxon>
        <taxon>Favolaschia</taxon>
    </lineage>
</organism>
<dbReference type="EMBL" id="JAWWNJ010000020">
    <property type="protein sequence ID" value="KAK7035117.1"/>
    <property type="molecule type" value="Genomic_DNA"/>
</dbReference>
<reference evidence="1 2" key="1">
    <citation type="journal article" date="2024" name="J Genomics">
        <title>Draft genome sequencing and assembly of Favolaschia claudopus CIRM-BRFM 2984 isolated from oak limbs.</title>
        <authorList>
            <person name="Navarro D."/>
            <person name="Drula E."/>
            <person name="Chaduli D."/>
            <person name="Cazenave R."/>
            <person name="Ahrendt S."/>
            <person name="Wang J."/>
            <person name="Lipzen A."/>
            <person name="Daum C."/>
            <person name="Barry K."/>
            <person name="Grigoriev I.V."/>
            <person name="Favel A."/>
            <person name="Rosso M.N."/>
            <person name="Martin F."/>
        </authorList>
    </citation>
    <scope>NUCLEOTIDE SEQUENCE [LARGE SCALE GENOMIC DNA]</scope>
    <source>
        <strain evidence="1 2">CIRM-BRFM 2984</strain>
    </source>
</reference>
<name>A0AAW0CA69_9AGAR</name>
<dbReference type="AlphaFoldDB" id="A0AAW0CA69"/>